<dbReference type="InterPro" id="IPR002104">
    <property type="entry name" value="Integrase_catalytic"/>
</dbReference>
<feature type="domain" description="Tyr recombinase" evidence="2">
    <location>
        <begin position="25"/>
        <end position="225"/>
    </location>
</feature>
<dbReference type="EMBL" id="JYNU01000003">
    <property type="protein sequence ID" value="KMO81338.1"/>
    <property type="molecule type" value="Genomic_DNA"/>
</dbReference>
<dbReference type="InterPro" id="IPR011010">
    <property type="entry name" value="DNA_brk_join_enz"/>
</dbReference>
<dbReference type="PATRIC" id="fig|1807.14.peg.574"/>
<gene>
    <name evidence="3" type="ORF">MOBUDSM44075_00565</name>
</gene>
<dbReference type="AlphaFoldDB" id="A0A0J6WH16"/>
<dbReference type="GO" id="GO:0003677">
    <property type="term" value="F:DNA binding"/>
    <property type="evidence" value="ECO:0007669"/>
    <property type="project" value="InterPro"/>
</dbReference>
<comment type="caution">
    <text evidence="3">The sequence shown here is derived from an EMBL/GenBank/DDBJ whole genome shotgun (WGS) entry which is preliminary data.</text>
</comment>
<name>A0A0J6WH16_9MYCO</name>
<protein>
    <submittedName>
        <fullName evidence="3">Putative prophage phiRv2 integrase</fullName>
    </submittedName>
</protein>
<accession>A0A0J6WH16</accession>
<evidence type="ECO:0000313" key="4">
    <source>
        <dbReference type="Proteomes" id="UP000036313"/>
    </source>
</evidence>
<evidence type="ECO:0000313" key="3">
    <source>
        <dbReference type="EMBL" id="KMO81338.1"/>
    </source>
</evidence>
<dbReference type="Pfam" id="PF00589">
    <property type="entry name" value="Phage_integrase"/>
    <property type="match status" value="1"/>
</dbReference>
<dbReference type="CDD" id="cd00397">
    <property type="entry name" value="DNA_BRE_C"/>
    <property type="match status" value="1"/>
</dbReference>
<evidence type="ECO:0000259" key="2">
    <source>
        <dbReference type="PROSITE" id="PS51898"/>
    </source>
</evidence>
<proteinExistence type="predicted"/>
<dbReference type="Gene3D" id="1.10.443.10">
    <property type="entry name" value="Intergrase catalytic core"/>
    <property type="match status" value="1"/>
</dbReference>
<organism evidence="3 4">
    <name type="scientific">Mycolicibacterium obuense</name>
    <dbReference type="NCBI Taxonomy" id="1807"/>
    <lineage>
        <taxon>Bacteria</taxon>
        <taxon>Bacillati</taxon>
        <taxon>Actinomycetota</taxon>
        <taxon>Actinomycetes</taxon>
        <taxon>Mycobacteriales</taxon>
        <taxon>Mycobacteriaceae</taxon>
        <taxon>Mycolicibacterium</taxon>
    </lineage>
</organism>
<reference evidence="3 4" key="1">
    <citation type="journal article" date="2015" name="Genome Biol. Evol.">
        <title>Characterization of Three Mycobacterium spp. with Potential Use in Bioremediation by Genome Sequencing and Comparative Genomics.</title>
        <authorList>
            <person name="Das S."/>
            <person name="Pettersson B.M."/>
            <person name="Behra P.R."/>
            <person name="Ramesh M."/>
            <person name="Dasgupta S."/>
            <person name="Bhattacharya A."/>
            <person name="Kirsebom L.A."/>
        </authorList>
    </citation>
    <scope>NUCLEOTIDE SEQUENCE [LARGE SCALE GENOMIC DNA]</scope>
    <source>
        <strain evidence="3 4">DSM 44075</strain>
    </source>
</reference>
<dbReference type="Proteomes" id="UP000036313">
    <property type="component" value="Unassembled WGS sequence"/>
</dbReference>
<dbReference type="GO" id="GO:0006310">
    <property type="term" value="P:DNA recombination"/>
    <property type="evidence" value="ECO:0007669"/>
    <property type="project" value="UniProtKB-KW"/>
</dbReference>
<evidence type="ECO:0000256" key="1">
    <source>
        <dbReference type="ARBA" id="ARBA00023172"/>
    </source>
</evidence>
<dbReference type="GO" id="GO:0015074">
    <property type="term" value="P:DNA integration"/>
    <property type="evidence" value="ECO:0007669"/>
    <property type="project" value="InterPro"/>
</dbReference>
<sequence length="243" mass="25950">MICNTAVKDVLLERNPCQIVGASNPTPKKVVKIPATPKLHGIADKLSADERTARFRALVLLAGWCGLRFGEVSELRRGDFDADCSVVTISRGVTHRLAEDGSRCWIGTSKNGEQRTVTIPPHIRDDVESHLSRHVGKSADALLSTPAMGGCHLNDRVFNKDVFKKAAAAVARGDLSAHDLRRFAGSKNAQVATLTENMARLGHKTVGAALRYQHSQDGRDAVVAANLSANALAELAAAESADA</sequence>
<keyword evidence="1" id="KW-0233">DNA recombination</keyword>
<dbReference type="InterPro" id="IPR013762">
    <property type="entry name" value="Integrase-like_cat_sf"/>
</dbReference>
<dbReference type="PROSITE" id="PS51898">
    <property type="entry name" value="TYR_RECOMBINASE"/>
    <property type="match status" value="1"/>
</dbReference>
<dbReference type="SUPFAM" id="SSF56349">
    <property type="entry name" value="DNA breaking-rejoining enzymes"/>
    <property type="match status" value="1"/>
</dbReference>